<name>A0A329QS28_9BACL</name>
<dbReference type="EMBL" id="QEVW01000008">
    <property type="protein sequence ID" value="RAW15200.1"/>
    <property type="molecule type" value="Genomic_DNA"/>
</dbReference>
<reference evidence="1 2" key="1">
    <citation type="submission" date="2018-04" db="EMBL/GenBank/DDBJ databases">
        <title>Paenibacillus taichungensis Genome sequencing and assembly.</title>
        <authorList>
            <person name="Xu J."/>
            <person name="Rensing C."/>
            <person name="Mazhar H.S."/>
        </authorList>
    </citation>
    <scope>NUCLEOTIDE SEQUENCE [LARGE SCALE GENOMIC DNA]</scope>
    <source>
        <strain evidence="1 2">NC1</strain>
    </source>
</reference>
<gene>
    <name evidence="1" type="ORF">DC345_14320</name>
</gene>
<protein>
    <submittedName>
        <fullName evidence="1">Uncharacterized protein</fullName>
    </submittedName>
</protein>
<accession>A0A329QS28</accession>
<dbReference type="AlphaFoldDB" id="A0A329QS28"/>
<organism evidence="1 2">
    <name type="scientific">Paenibacillus taichungensis</name>
    <dbReference type="NCBI Taxonomy" id="484184"/>
    <lineage>
        <taxon>Bacteria</taxon>
        <taxon>Bacillati</taxon>
        <taxon>Bacillota</taxon>
        <taxon>Bacilli</taxon>
        <taxon>Bacillales</taxon>
        <taxon>Paenibacillaceae</taxon>
        <taxon>Paenibacillus</taxon>
    </lineage>
</organism>
<evidence type="ECO:0000313" key="2">
    <source>
        <dbReference type="Proteomes" id="UP000250642"/>
    </source>
</evidence>
<dbReference type="Proteomes" id="UP000250642">
    <property type="component" value="Unassembled WGS sequence"/>
</dbReference>
<proteinExistence type="predicted"/>
<comment type="caution">
    <text evidence="1">The sequence shown here is derived from an EMBL/GenBank/DDBJ whole genome shotgun (WGS) entry which is preliminary data.</text>
</comment>
<sequence length="67" mass="7880">MKKLHTPGKGQDQQLEPEGRWRYVEMPGNQDTYVTHMKANQPPKGIMERNFITQMRRLHGLSAEKQM</sequence>
<dbReference type="RefSeq" id="WP_113053669.1">
    <property type="nucleotide sequence ID" value="NZ_QEVW01000008.1"/>
</dbReference>
<evidence type="ECO:0000313" key="1">
    <source>
        <dbReference type="EMBL" id="RAW15200.1"/>
    </source>
</evidence>